<dbReference type="SUPFAM" id="SSF48452">
    <property type="entry name" value="TPR-like"/>
    <property type="match status" value="1"/>
</dbReference>
<dbReference type="InterPro" id="IPR051677">
    <property type="entry name" value="AfsR-DnrI-RedD_regulator"/>
</dbReference>
<proteinExistence type="predicted"/>
<dbReference type="Gene3D" id="1.25.40.10">
    <property type="entry name" value="Tetratricopeptide repeat domain"/>
    <property type="match status" value="1"/>
</dbReference>
<dbReference type="EMBL" id="BMOD01000003">
    <property type="protein sequence ID" value="GGJ28501.1"/>
    <property type="molecule type" value="Genomic_DNA"/>
</dbReference>
<dbReference type="InterPro" id="IPR036388">
    <property type="entry name" value="WH-like_DNA-bd_sf"/>
</dbReference>
<dbReference type="InterPro" id="IPR005158">
    <property type="entry name" value="BTAD"/>
</dbReference>
<name>A0ABQ2CZ24_9DEIO</name>
<dbReference type="InterPro" id="IPR011990">
    <property type="entry name" value="TPR-like_helical_dom_sf"/>
</dbReference>
<dbReference type="Pfam" id="PF03704">
    <property type="entry name" value="BTAD"/>
    <property type="match status" value="1"/>
</dbReference>
<dbReference type="RefSeq" id="WP_189001613.1">
    <property type="nucleotide sequence ID" value="NZ_BMOD01000003.1"/>
</dbReference>
<dbReference type="Proteomes" id="UP000632222">
    <property type="component" value="Unassembled WGS sequence"/>
</dbReference>
<accession>A0ABQ2CZ24</accession>
<evidence type="ECO:0000259" key="1">
    <source>
        <dbReference type="SMART" id="SM01043"/>
    </source>
</evidence>
<organism evidence="2 3">
    <name type="scientific">Deinococcus roseus</name>
    <dbReference type="NCBI Taxonomy" id="392414"/>
    <lineage>
        <taxon>Bacteria</taxon>
        <taxon>Thermotogati</taxon>
        <taxon>Deinococcota</taxon>
        <taxon>Deinococci</taxon>
        <taxon>Deinococcales</taxon>
        <taxon>Deinococcaceae</taxon>
        <taxon>Deinococcus</taxon>
    </lineage>
</organism>
<comment type="caution">
    <text evidence="2">The sequence shown here is derived from an EMBL/GenBank/DDBJ whole genome shotgun (WGS) entry which is preliminary data.</text>
</comment>
<gene>
    <name evidence="2" type="ORF">GCM10008938_13210</name>
</gene>
<dbReference type="PANTHER" id="PTHR35807:SF2">
    <property type="entry name" value="TRANSCRIPTIONAL ACTIVATOR DOMAIN"/>
    <property type="match status" value="1"/>
</dbReference>
<sequence length="286" mass="33275">MTHLSIRTLGQAHIKMGDQQAQFHSEPARELFFYLLSFVEGRSKTEILRDLWGEEESPTVNNRFRVTLHRVRNALGTPDSIQEQYGRYRVSHEVLSQSDLYQFYIHLQLSEHHTGRERLKILQQALSCYNGNYLEGFQQDWVFQAREEHKTAYVRALLELSMLYCTEGQCEATVHALFRALKSDPFIGENYHQKLMTCLSVVEDRYAAIEHYRRFLHFLKNELQDTPMRDTVQLAERIKDGEAICKRLQNPGDTEPGMTDRCPFTSSGDCPGILQAEPFADLPEFH</sequence>
<evidence type="ECO:0000313" key="3">
    <source>
        <dbReference type="Proteomes" id="UP000632222"/>
    </source>
</evidence>
<evidence type="ECO:0000313" key="2">
    <source>
        <dbReference type="EMBL" id="GGJ28501.1"/>
    </source>
</evidence>
<dbReference type="SMART" id="SM01043">
    <property type="entry name" value="BTAD"/>
    <property type="match status" value="1"/>
</dbReference>
<keyword evidence="3" id="KW-1185">Reference proteome</keyword>
<protein>
    <recommendedName>
        <fullName evidence="1">Bacterial transcriptional activator domain-containing protein</fullName>
    </recommendedName>
</protein>
<dbReference type="Gene3D" id="1.10.10.10">
    <property type="entry name" value="Winged helix-like DNA-binding domain superfamily/Winged helix DNA-binding domain"/>
    <property type="match status" value="1"/>
</dbReference>
<dbReference type="PANTHER" id="PTHR35807">
    <property type="entry name" value="TRANSCRIPTIONAL REGULATOR REDD-RELATED"/>
    <property type="match status" value="1"/>
</dbReference>
<reference evidence="3" key="1">
    <citation type="journal article" date="2019" name="Int. J. Syst. Evol. Microbiol.">
        <title>The Global Catalogue of Microorganisms (GCM) 10K type strain sequencing project: providing services to taxonomists for standard genome sequencing and annotation.</title>
        <authorList>
            <consortium name="The Broad Institute Genomics Platform"/>
            <consortium name="The Broad Institute Genome Sequencing Center for Infectious Disease"/>
            <person name="Wu L."/>
            <person name="Ma J."/>
        </authorList>
    </citation>
    <scope>NUCLEOTIDE SEQUENCE [LARGE SCALE GENOMIC DNA]</scope>
    <source>
        <strain evidence="3">JCM 14370</strain>
    </source>
</reference>
<feature type="domain" description="Bacterial transcriptional activator" evidence="1">
    <location>
        <begin position="98"/>
        <end position="239"/>
    </location>
</feature>